<sequence length="84" mass="10395">MFMSESRVGLLYFHWHTLDLKQPPYLIFAQKHEAFAYFFYKQQAVVMVDENQFYFYNNSVKETKFSLFLQLVIKRFFINMFNRL</sequence>
<dbReference type="Proteomes" id="UP000095743">
    <property type="component" value="Chromosome"/>
</dbReference>
<accession>A0A1D8GHS9</accession>
<evidence type="ECO:0000313" key="2">
    <source>
        <dbReference type="Proteomes" id="UP000095743"/>
    </source>
</evidence>
<name>A0A1D8GHS9_9FIRM</name>
<proteinExistence type="predicted"/>
<dbReference type="KEGG" id="gfe:Gferi_13225"/>
<organism evidence="1 2">
    <name type="scientific">Geosporobacter ferrireducens</name>
    <dbReference type="NCBI Taxonomy" id="1424294"/>
    <lineage>
        <taxon>Bacteria</taxon>
        <taxon>Bacillati</taxon>
        <taxon>Bacillota</taxon>
        <taxon>Clostridia</taxon>
        <taxon>Peptostreptococcales</taxon>
        <taxon>Thermotaleaceae</taxon>
        <taxon>Geosporobacter</taxon>
    </lineage>
</organism>
<dbReference type="EMBL" id="CP017269">
    <property type="protein sequence ID" value="AOT70454.1"/>
    <property type="molecule type" value="Genomic_DNA"/>
</dbReference>
<keyword evidence="2" id="KW-1185">Reference proteome</keyword>
<dbReference type="AlphaFoldDB" id="A0A1D8GHS9"/>
<evidence type="ECO:0000313" key="1">
    <source>
        <dbReference type="EMBL" id="AOT70454.1"/>
    </source>
</evidence>
<reference evidence="1 2" key="1">
    <citation type="submission" date="2016-09" db="EMBL/GenBank/DDBJ databases">
        <title>Genomic analysis reveals versatility of anaerobic energy metabolism of Geosporobacter ferrireducens IRF9 of phylum Firmicutes.</title>
        <authorList>
            <person name="Kim S.-J."/>
        </authorList>
    </citation>
    <scope>NUCLEOTIDE SEQUENCE [LARGE SCALE GENOMIC DNA]</scope>
    <source>
        <strain evidence="1 2">IRF9</strain>
    </source>
</reference>
<dbReference type="STRING" id="1424294.Gferi_13225"/>
<protein>
    <submittedName>
        <fullName evidence="1">Uncharacterized protein</fullName>
    </submittedName>
</protein>
<gene>
    <name evidence="1" type="ORF">Gferi_13225</name>
</gene>